<evidence type="ECO:0000313" key="1">
    <source>
        <dbReference type="EMBL" id="CBI04866.1"/>
    </source>
</evidence>
<accession>E6QCE0</accession>
<organism evidence="1">
    <name type="scientific">mine drainage metagenome</name>
    <dbReference type="NCBI Taxonomy" id="410659"/>
    <lineage>
        <taxon>unclassified sequences</taxon>
        <taxon>metagenomes</taxon>
        <taxon>ecological metagenomes</taxon>
    </lineage>
</organism>
<dbReference type="AlphaFoldDB" id="E6QCE0"/>
<reference evidence="1" key="1">
    <citation type="submission" date="2009-10" db="EMBL/GenBank/DDBJ databases">
        <title>Diversity of trophic interactions inside an arsenic-rich microbial ecosystem.</title>
        <authorList>
            <person name="Bertin P.N."/>
            <person name="Heinrich-Salmeron A."/>
            <person name="Pelletier E."/>
            <person name="Goulhen-Chollet F."/>
            <person name="Arsene-Ploetze F."/>
            <person name="Gallien S."/>
            <person name="Calteau A."/>
            <person name="Vallenet D."/>
            <person name="Casiot C."/>
            <person name="Chane-Woon-Ming B."/>
            <person name="Giloteaux L."/>
            <person name="Barakat M."/>
            <person name="Bonnefoy V."/>
            <person name="Bruneel O."/>
            <person name="Chandler M."/>
            <person name="Cleiss J."/>
            <person name="Duran R."/>
            <person name="Elbaz-Poulichet F."/>
            <person name="Fonknechten N."/>
            <person name="Lauga B."/>
            <person name="Mornico D."/>
            <person name="Ortet P."/>
            <person name="Schaeffer C."/>
            <person name="Siguier P."/>
            <person name="Alexander Thil Smith A."/>
            <person name="Van Dorsselaer A."/>
            <person name="Weissenbach J."/>
            <person name="Medigue C."/>
            <person name="Le Paslier D."/>
        </authorList>
    </citation>
    <scope>NUCLEOTIDE SEQUENCE</scope>
</reference>
<dbReference type="EMBL" id="CABP01000087">
    <property type="protein sequence ID" value="CBI04866.1"/>
    <property type="molecule type" value="Genomic_DNA"/>
</dbReference>
<comment type="caution">
    <text evidence="1">The sequence shown here is derived from an EMBL/GenBank/DDBJ whole genome shotgun (WGS) entry which is preliminary data.</text>
</comment>
<proteinExistence type="predicted"/>
<sequence>MNSSGDGVPFDEMASMSWASSKAESLKSAAGLTNFLKSDIKPPVAPFKTGIVWSTL</sequence>
<name>E6QCE0_9ZZZZ</name>
<protein>
    <submittedName>
        <fullName evidence="1">Uncharacterized protein</fullName>
    </submittedName>
</protein>
<gene>
    <name evidence="1" type="ORF">CARN5_1648</name>
</gene>